<proteinExistence type="predicted"/>
<name>A0A0A9HR43_ARUDO</name>
<accession>A0A0A9HR43</accession>
<reference evidence="1" key="1">
    <citation type="submission" date="2014-09" db="EMBL/GenBank/DDBJ databases">
        <authorList>
            <person name="Magalhaes I.L.F."/>
            <person name="Oliveira U."/>
            <person name="Santos F.R."/>
            <person name="Vidigal T.H.D.A."/>
            <person name="Brescovit A.D."/>
            <person name="Santos A.J."/>
        </authorList>
    </citation>
    <scope>NUCLEOTIDE SEQUENCE</scope>
    <source>
        <tissue evidence="1">Shoot tissue taken approximately 20 cm above the soil surface</tissue>
    </source>
</reference>
<evidence type="ECO:0000313" key="1">
    <source>
        <dbReference type="EMBL" id="JAE37371.1"/>
    </source>
</evidence>
<protein>
    <submittedName>
        <fullName evidence="1">Uncharacterized protein</fullName>
    </submittedName>
</protein>
<sequence>MLAGPRLNEQRLRWCSDLRC</sequence>
<dbReference type="EMBL" id="GBRH01160525">
    <property type="protein sequence ID" value="JAE37371.1"/>
    <property type="molecule type" value="Transcribed_RNA"/>
</dbReference>
<organism evidence="1">
    <name type="scientific">Arundo donax</name>
    <name type="common">Giant reed</name>
    <name type="synonym">Donax arundinaceus</name>
    <dbReference type="NCBI Taxonomy" id="35708"/>
    <lineage>
        <taxon>Eukaryota</taxon>
        <taxon>Viridiplantae</taxon>
        <taxon>Streptophyta</taxon>
        <taxon>Embryophyta</taxon>
        <taxon>Tracheophyta</taxon>
        <taxon>Spermatophyta</taxon>
        <taxon>Magnoliopsida</taxon>
        <taxon>Liliopsida</taxon>
        <taxon>Poales</taxon>
        <taxon>Poaceae</taxon>
        <taxon>PACMAD clade</taxon>
        <taxon>Arundinoideae</taxon>
        <taxon>Arundineae</taxon>
        <taxon>Arundo</taxon>
    </lineage>
</organism>
<dbReference type="AlphaFoldDB" id="A0A0A9HR43"/>
<reference evidence="1" key="2">
    <citation type="journal article" date="2015" name="Data Brief">
        <title>Shoot transcriptome of the giant reed, Arundo donax.</title>
        <authorList>
            <person name="Barrero R.A."/>
            <person name="Guerrero F.D."/>
            <person name="Moolhuijzen P."/>
            <person name="Goolsby J.A."/>
            <person name="Tidwell J."/>
            <person name="Bellgard S.E."/>
            <person name="Bellgard M.I."/>
        </authorList>
    </citation>
    <scope>NUCLEOTIDE SEQUENCE</scope>
    <source>
        <tissue evidence="1">Shoot tissue taken approximately 20 cm above the soil surface</tissue>
    </source>
</reference>